<accession>A0ABR9J9L9</accession>
<dbReference type="Pfam" id="PF08378">
    <property type="entry name" value="NERD"/>
    <property type="match status" value="1"/>
</dbReference>
<evidence type="ECO:0000259" key="2">
    <source>
        <dbReference type="PROSITE" id="PS50965"/>
    </source>
</evidence>
<dbReference type="PROSITE" id="PS50965">
    <property type="entry name" value="NERD"/>
    <property type="match status" value="1"/>
</dbReference>
<comment type="caution">
    <text evidence="3">The sequence shown here is derived from an EMBL/GenBank/DDBJ whole genome shotgun (WGS) entry which is preliminary data.</text>
</comment>
<keyword evidence="4" id="KW-1185">Reference proteome</keyword>
<dbReference type="InterPro" id="IPR011528">
    <property type="entry name" value="NERD"/>
</dbReference>
<feature type="region of interest" description="Disordered" evidence="1">
    <location>
        <begin position="56"/>
        <end position="113"/>
    </location>
</feature>
<dbReference type="RefSeq" id="WP_225940013.1">
    <property type="nucleotide sequence ID" value="NZ_JADBEE010000002.1"/>
</dbReference>
<evidence type="ECO:0000256" key="1">
    <source>
        <dbReference type="SAM" id="MobiDB-lite"/>
    </source>
</evidence>
<sequence length="302" mass="33238">MHGGTGFSGVKRMRLRYAGVCHLCGRQLPQRVEALYDKGLKKVRCLDCASGQQWEEPLTAEGAPSPASRALPPPPQTATEPPSPEPSPIERGRAGLGAQREYERRKARDEARTRQKWGRFGGIAVALSQEKQSTTAWALGAEGERRIGARLDRVAWELGGLVLHDRKIPGSRANIDHILVVPSGVWVIDAKKYTGKVEIRRNGGFFTPLVEKLTVRGRDCTSLVEQSLRQVELVREVAPTVPVTGVLCFEGAEWPLGGHLRTRGIQVLWPRRIKRVAGARTGAFIDVNVIGAQLATHFRATR</sequence>
<feature type="domain" description="NERD" evidence="2">
    <location>
        <begin position="139"/>
        <end position="257"/>
    </location>
</feature>
<proteinExistence type="predicted"/>
<reference evidence="3 4" key="1">
    <citation type="submission" date="2020-10" db="EMBL/GenBank/DDBJ databases">
        <title>Sequencing the genomes of 1000 actinobacteria strains.</title>
        <authorList>
            <person name="Klenk H.-P."/>
        </authorList>
    </citation>
    <scope>NUCLEOTIDE SEQUENCE [LARGE SCALE GENOMIC DNA]</scope>
    <source>
        <strain evidence="3 4">DSM 15474</strain>
    </source>
</reference>
<evidence type="ECO:0000313" key="4">
    <source>
        <dbReference type="Proteomes" id="UP000636579"/>
    </source>
</evidence>
<dbReference type="EMBL" id="JADBEE010000002">
    <property type="protein sequence ID" value="MBE1515700.1"/>
    <property type="molecule type" value="Genomic_DNA"/>
</dbReference>
<feature type="compositionally biased region" description="Pro residues" evidence="1">
    <location>
        <begin position="71"/>
        <end position="87"/>
    </location>
</feature>
<organism evidence="3 4">
    <name type="scientific">Nesterenkonia halotolerans</name>
    <dbReference type="NCBI Taxonomy" id="225325"/>
    <lineage>
        <taxon>Bacteria</taxon>
        <taxon>Bacillati</taxon>
        <taxon>Actinomycetota</taxon>
        <taxon>Actinomycetes</taxon>
        <taxon>Micrococcales</taxon>
        <taxon>Micrococcaceae</taxon>
        <taxon>Nesterenkonia</taxon>
    </lineage>
</organism>
<dbReference type="Proteomes" id="UP000636579">
    <property type="component" value="Unassembled WGS sequence"/>
</dbReference>
<gene>
    <name evidence="3" type="ORF">H4W26_002492</name>
</gene>
<name>A0ABR9J9L9_9MICC</name>
<evidence type="ECO:0000313" key="3">
    <source>
        <dbReference type="EMBL" id="MBE1515700.1"/>
    </source>
</evidence>
<protein>
    <recommendedName>
        <fullName evidence="2">NERD domain-containing protein</fullName>
    </recommendedName>
</protein>
<feature type="compositionally biased region" description="Basic and acidic residues" evidence="1">
    <location>
        <begin position="100"/>
        <end position="113"/>
    </location>
</feature>